<evidence type="ECO:0000313" key="1">
    <source>
        <dbReference type="EMBL" id="MDR5894362.1"/>
    </source>
</evidence>
<dbReference type="InterPro" id="IPR009241">
    <property type="entry name" value="HigB-like"/>
</dbReference>
<dbReference type="PANTHER" id="PTHR41791">
    <property type="entry name" value="SSL7039 PROTEIN"/>
    <property type="match status" value="1"/>
</dbReference>
<dbReference type="Pfam" id="PF05973">
    <property type="entry name" value="Gp49"/>
    <property type="match status" value="1"/>
</dbReference>
<name>A0ABU1GS02_9GAMM</name>
<dbReference type="InterPro" id="IPR014056">
    <property type="entry name" value="TypeIITA-like_toxin_pred"/>
</dbReference>
<dbReference type="NCBIfam" id="TIGR02683">
    <property type="entry name" value="upstrm_HI1419"/>
    <property type="match status" value="1"/>
</dbReference>
<sequence>MIELIKTDVFDRWLRSLRDTRARAKITVRLRRLSLGNPGDVKPVGEGISELRIPHGPGYRVYYLNRGPIVVVLLCGGDKGSQPSDIEQAKAIAKQWKE</sequence>
<proteinExistence type="predicted"/>
<dbReference type="EMBL" id="JARWAL010000022">
    <property type="protein sequence ID" value="MDR5894362.1"/>
    <property type="molecule type" value="Genomic_DNA"/>
</dbReference>
<dbReference type="PIRSF" id="PIRSF028744">
    <property type="entry name" value="Addict_mod_HI1419"/>
    <property type="match status" value="1"/>
</dbReference>
<reference evidence="1 2" key="1">
    <citation type="submission" date="2023-04" db="EMBL/GenBank/DDBJ databases">
        <title>A long-awaited taxogenomic arrangement of the family Halomonadaceae.</title>
        <authorList>
            <person name="De La Haba R."/>
            <person name="Chuvochina M."/>
            <person name="Wittouck S."/>
            <person name="Arahal D.R."/>
            <person name="Sanchez-Porro C."/>
            <person name="Hugenholtz P."/>
            <person name="Ventosa A."/>
        </authorList>
    </citation>
    <scope>NUCLEOTIDE SEQUENCE [LARGE SCALE GENOMIC DNA]</scope>
    <source>
        <strain evidence="1 2">DSM 17332</strain>
    </source>
</reference>
<dbReference type="PANTHER" id="PTHR41791:SF1">
    <property type="entry name" value="SSL7039 PROTEIN"/>
    <property type="match status" value="1"/>
</dbReference>
<gene>
    <name evidence="1" type="ORF">QC820_16355</name>
</gene>
<accession>A0ABU1GS02</accession>
<evidence type="ECO:0000313" key="2">
    <source>
        <dbReference type="Proteomes" id="UP001252270"/>
    </source>
</evidence>
<keyword evidence="2" id="KW-1185">Reference proteome</keyword>
<dbReference type="RefSeq" id="WP_309637658.1">
    <property type="nucleotide sequence ID" value="NZ_JARWAL010000022.1"/>
</dbReference>
<organism evidence="1 2">
    <name type="scientific">Halomonas mongoliensis</name>
    <dbReference type="NCBI Taxonomy" id="321265"/>
    <lineage>
        <taxon>Bacteria</taxon>
        <taxon>Pseudomonadati</taxon>
        <taxon>Pseudomonadota</taxon>
        <taxon>Gammaproteobacteria</taxon>
        <taxon>Oceanospirillales</taxon>
        <taxon>Halomonadaceae</taxon>
        <taxon>Halomonas</taxon>
    </lineage>
</organism>
<protein>
    <submittedName>
        <fullName evidence="1">Type II toxin-antitoxin system RelE/ParE family toxin</fullName>
    </submittedName>
</protein>
<dbReference type="Proteomes" id="UP001252270">
    <property type="component" value="Unassembled WGS sequence"/>
</dbReference>
<comment type="caution">
    <text evidence="1">The sequence shown here is derived from an EMBL/GenBank/DDBJ whole genome shotgun (WGS) entry which is preliminary data.</text>
</comment>